<evidence type="ECO:0000259" key="3">
    <source>
        <dbReference type="Pfam" id="PF02581"/>
    </source>
</evidence>
<organism evidence="4 5">
    <name type="scientific">Psychrobacter arcticus (strain DSM 17307 / VKM B-2377 / 273-4)</name>
    <dbReference type="NCBI Taxonomy" id="259536"/>
    <lineage>
        <taxon>Bacteria</taxon>
        <taxon>Pseudomonadati</taxon>
        <taxon>Pseudomonadota</taxon>
        <taxon>Gammaproteobacteria</taxon>
        <taxon>Moraxellales</taxon>
        <taxon>Moraxellaceae</taxon>
        <taxon>Psychrobacter</taxon>
    </lineage>
</organism>
<dbReference type="PANTHER" id="PTHR20857:SF15">
    <property type="entry name" value="THIAMINE-PHOSPHATE SYNTHASE"/>
    <property type="match status" value="1"/>
</dbReference>
<keyword evidence="2" id="KW-0784">Thiamine biosynthesis</keyword>
<name>Q4FTU4_PSYA2</name>
<comment type="pathway">
    <text evidence="1">Cofactor biosynthesis; thiamine diphosphate biosynthesis.</text>
</comment>
<dbReference type="GO" id="GO:0009228">
    <property type="term" value="P:thiamine biosynthetic process"/>
    <property type="evidence" value="ECO:0007669"/>
    <property type="project" value="UniProtKB-KW"/>
</dbReference>
<accession>Q4FTU4</accession>
<dbReference type="InterPro" id="IPR036206">
    <property type="entry name" value="ThiamineP_synth_sf"/>
</dbReference>
<dbReference type="AlphaFoldDB" id="Q4FTU4"/>
<dbReference type="KEGG" id="par:Psyc_0705"/>
<dbReference type="GO" id="GO:0004789">
    <property type="term" value="F:thiamine-phosphate diphosphorylase activity"/>
    <property type="evidence" value="ECO:0007669"/>
    <property type="project" value="UniProtKB-EC"/>
</dbReference>
<dbReference type="EC" id="2.5.1.3" evidence="4"/>
<dbReference type="Pfam" id="PF02581">
    <property type="entry name" value="TMP-TENI"/>
    <property type="match status" value="1"/>
</dbReference>
<dbReference type="Gene3D" id="3.20.20.70">
    <property type="entry name" value="Aldolase class I"/>
    <property type="match status" value="1"/>
</dbReference>
<evidence type="ECO:0000256" key="2">
    <source>
        <dbReference type="ARBA" id="ARBA00022977"/>
    </source>
</evidence>
<protein>
    <submittedName>
        <fullName evidence="4">Thiamine-phosphate diphosphorylase</fullName>
        <ecNumber evidence="4">2.5.1.3</ecNumber>
    </submittedName>
</protein>
<proteinExistence type="predicted"/>
<dbReference type="HOGENOM" id="CLU_018272_3_1_6"/>
<sequence length="236" mass="25512">MIQPSFSTASHAIPKLYLLTNDDEFSLLYHKLEAALATGLIALLQIRRKHILALPDGESLLYKEALQIVNLAKTYNVPVLINDNIALAAKLGIGVHLGQQDGDISEATQCLAPNKIIGRTCHGDVALVKAAKNEGARYAAMGAVFASTTKPNAATISRQQLIDGCQQDIKVCVIGGLTAENILELAGLPITYIAIVGDIMDLPVHQIAARCQQWQQVLNKWNVPAEYISRPLIINS</sequence>
<dbReference type="SUPFAM" id="SSF51391">
    <property type="entry name" value="Thiamin phosphate synthase"/>
    <property type="match status" value="1"/>
</dbReference>
<dbReference type="PANTHER" id="PTHR20857">
    <property type="entry name" value="THIAMINE-PHOSPHATE PYROPHOSPHORYLASE"/>
    <property type="match status" value="1"/>
</dbReference>
<dbReference type="CDD" id="cd00564">
    <property type="entry name" value="TMP_TenI"/>
    <property type="match status" value="1"/>
</dbReference>
<evidence type="ECO:0000313" key="4">
    <source>
        <dbReference type="EMBL" id="AAZ18564.1"/>
    </source>
</evidence>
<dbReference type="EMBL" id="CP000082">
    <property type="protein sequence ID" value="AAZ18564.1"/>
    <property type="molecule type" value="Genomic_DNA"/>
</dbReference>
<dbReference type="OrthoDB" id="9789949at2"/>
<gene>
    <name evidence="4" type="primary">thiE</name>
    <name evidence="4" type="ordered locus">Psyc_0705</name>
</gene>
<dbReference type="STRING" id="259536.Psyc_0705"/>
<dbReference type="RefSeq" id="WP_011279991.1">
    <property type="nucleotide sequence ID" value="NC_007204.1"/>
</dbReference>
<feature type="domain" description="Thiamine phosphate synthase/TenI" evidence="3">
    <location>
        <begin position="16"/>
        <end position="199"/>
    </location>
</feature>
<keyword evidence="4" id="KW-0808">Transferase</keyword>
<dbReference type="InterPro" id="IPR022998">
    <property type="entry name" value="ThiamineP_synth_TenI"/>
</dbReference>
<keyword evidence="5" id="KW-1185">Reference proteome</keyword>
<dbReference type="GO" id="GO:0005737">
    <property type="term" value="C:cytoplasm"/>
    <property type="evidence" value="ECO:0007669"/>
    <property type="project" value="TreeGrafter"/>
</dbReference>
<dbReference type="eggNOG" id="COG0352">
    <property type="taxonomic scope" value="Bacteria"/>
</dbReference>
<reference evidence="4 5" key="1">
    <citation type="journal article" date="2010" name="Appl. Environ. Microbiol.">
        <title>The genome sequence of Psychrobacter arcticus 273-4, a psychroactive Siberian permafrost bacterium, reveals mechanisms for adaptation to low-temperature growth.</title>
        <authorList>
            <person name="Ayala-del-Rio H.L."/>
            <person name="Chain P.S."/>
            <person name="Grzymski J.J."/>
            <person name="Ponder M.A."/>
            <person name="Ivanova N."/>
            <person name="Bergholz P.W."/>
            <person name="Di Bartolo G."/>
            <person name="Hauser L."/>
            <person name="Land M."/>
            <person name="Bakermans C."/>
            <person name="Rodrigues D."/>
            <person name="Klappenbach J."/>
            <person name="Zarka D."/>
            <person name="Larimer F."/>
            <person name="Richardson P."/>
            <person name="Murray A."/>
            <person name="Thomashow M."/>
            <person name="Tiedje J.M."/>
        </authorList>
    </citation>
    <scope>NUCLEOTIDE SEQUENCE [LARGE SCALE GENOMIC DNA]</scope>
    <source>
        <strain evidence="5">DSM 17307 / VKM B-2377 / 273-4</strain>
    </source>
</reference>
<evidence type="ECO:0000256" key="1">
    <source>
        <dbReference type="ARBA" id="ARBA00004948"/>
    </source>
</evidence>
<dbReference type="InterPro" id="IPR013785">
    <property type="entry name" value="Aldolase_TIM"/>
</dbReference>
<dbReference type="Proteomes" id="UP000000546">
    <property type="component" value="Chromosome"/>
</dbReference>
<evidence type="ECO:0000313" key="5">
    <source>
        <dbReference type="Proteomes" id="UP000000546"/>
    </source>
</evidence>